<proteinExistence type="inferred from homology"/>
<dbReference type="EC" id="2.3.2.6" evidence="10 15"/>
<evidence type="ECO:0000256" key="11">
    <source>
        <dbReference type="ARBA" id="ARBA00074372"/>
    </source>
</evidence>
<dbReference type="FunFam" id="3.40.630.70:FF:000001">
    <property type="entry name" value="Leucyl/phenylalanyl-tRNA--protein transferase"/>
    <property type="match status" value="1"/>
</dbReference>
<dbReference type="Pfam" id="PF03588">
    <property type="entry name" value="Leu_Phe_trans"/>
    <property type="match status" value="1"/>
</dbReference>
<protein>
    <recommendedName>
        <fullName evidence="11 15">Leucyl/phenylalanyl-tRNA--protein transferase</fullName>
        <ecNumber evidence="10 15">2.3.2.6</ecNumber>
    </recommendedName>
    <alternativeName>
        <fullName evidence="12 15">L/F-transferase</fullName>
    </alternativeName>
    <alternativeName>
        <fullName evidence="13 15">Leucyltransferase</fullName>
    </alternativeName>
    <alternativeName>
        <fullName evidence="14 15">Phenyalanyltransferase</fullName>
    </alternativeName>
</protein>
<evidence type="ECO:0000256" key="10">
    <source>
        <dbReference type="ARBA" id="ARBA00066767"/>
    </source>
</evidence>
<dbReference type="Gene3D" id="3.40.630.70">
    <property type="entry name" value="Leucyl/phenylalanyl-tRNA-protein transferase, C-terminal domain"/>
    <property type="match status" value="1"/>
</dbReference>
<dbReference type="STRING" id="29491.GCA_000820065_01483"/>
<keyword evidence="4 15" id="KW-0012">Acyltransferase</keyword>
<dbReference type="SUPFAM" id="SSF55729">
    <property type="entry name" value="Acyl-CoA N-acyltransferases (Nat)"/>
    <property type="match status" value="1"/>
</dbReference>
<evidence type="ECO:0000313" key="17">
    <source>
        <dbReference type="Proteomes" id="UP000000225"/>
    </source>
</evidence>
<evidence type="ECO:0000256" key="14">
    <source>
        <dbReference type="ARBA" id="ARBA00083640"/>
    </source>
</evidence>
<dbReference type="EMBL" id="CP000644">
    <property type="protein sequence ID" value="ABO90486.1"/>
    <property type="molecule type" value="Genomic_DNA"/>
</dbReference>
<evidence type="ECO:0000256" key="15">
    <source>
        <dbReference type="HAMAP-Rule" id="MF_00688"/>
    </source>
</evidence>
<comment type="catalytic activity">
    <reaction evidence="7 15">
        <text>N-terminal L-lysyl-[protein] + L-leucyl-tRNA(Leu) = N-terminal L-leucyl-L-lysyl-[protein] + tRNA(Leu) + H(+)</text>
        <dbReference type="Rhea" id="RHEA:12340"/>
        <dbReference type="Rhea" id="RHEA-COMP:9613"/>
        <dbReference type="Rhea" id="RHEA-COMP:9622"/>
        <dbReference type="Rhea" id="RHEA-COMP:12670"/>
        <dbReference type="Rhea" id="RHEA-COMP:12671"/>
        <dbReference type="ChEBI" id="CHEBI:15378"/>
        <dbReference type="ChEBI" id="CHEBI:65249"/>
        <dbReference type="ChEBI" id="CHEBI:78442"/>
        <dbReference type="ChEBI" id="CHEBI:78494"/>
        <dbReference type="ChEBI" id="CHEBI:133043"/>
        <dbReference type="EC" id="2.3.2.6"/>
    </reaction>
</comment>
<comment type="function">
    <text evidence="8 15">Functions in the N-end rule pathway of protein degradation where it conjugates Leu, Phe and, less efficiently, Met from aminoacyl-tRNAs to the N-termini of proteins containing an N-terminal arginine or lysine.</text>
</comment>
<dbReference type="PANTHER" id="PTHR30098:SF2">
    <property type="entry name" value="LEUCYL_PHENYLALANYL-TRNA--PROTEIN TRANSFERASE"/>
    <property type="match status" value="1"/>
</dbReference>
<reference evidence="17" key="1">
    <citation type="journal article" date="2008" name="BMC Genomics">
        <title>The genome of Aeromonas salmonicida subsp. salmonicida A449: insights into the evolution of a fish pathogen.</title>
        <authorList>
            <person name="Reith M.E."/>
            <person name="Singh R.K."/>
            <person name="Curtis B."/>
            <person name="Boyd J.M."/>
            <person name="Bouevitch A."/>
            <person name="Kimball J."/>
            <person name="Munholland J."/>
            <person name="Murphy C."/>
            <person name="Sarty D."/>
            <person name="Williams J."/>
            <person name="Nash J.H."/>
            <person name="Johnson S.C."/>
            <person name="Brown L.L."/>
        </authorList>
    </citation>
    <scope>NUCLEOTIDE SEQUENCE [LARGE SCALE GENOMIC DNA]</scope>
    <source>
        <strain evidence="17">A449</strain>
    </source>
</reference>
<organism evidence="16 17">
    <name type="scientific">Aeromonas salmonicida (strain A449)</name>
    <dbReference type="NCBI Taxonomy" id="382245"/>
    <lineage>
        <taxon>Bacteria</taxon>
        <taxon>Pseudomonadati</taxon>
        <taxon>Pseudomonadota</taxon>
        <taxon>Gammaproteobacteria</taxon>
        <taxon>Aeromonadales</taxon>
        <taxon>Aeromonadaceae</taxon>
        <taxon>Aeromonas</taxon>
    </lineage>
</organism>
<dbReference type="GO" id="GO:0008914">
    <property type="term" value="F:leucyl-tRNA--protein transferase activity"/>
    <property type="evidence" value="ECO:0007669"/>
    <property type="project" value="UniProtKB-UniRule"/>
</dbReference>
<dbReference type="HAMAP" id="MF_00688">
    <property type="entry name" value="Leu_Phe_trans"/>
    <property type="match status" value="1"/>
</dbReference>
<dbReference type="eggNOG" id="COG2360">
    <property type="taxonomic scope" value="Bacteria"/>
</dbReference>
<dbReference type="NCBIfam" id="TIGR00667">
    <property type="entry name" value="aat"/>
    <property type="match status" value="1"/>
</dbReference>
<name>A4SNL4_AERS4</name>
<comment type="subcellular location">
    <subcellularLocation>
        <location evidence="1 15">Cytoplasm</location>
    </subcellularLocation>
</comment>
<evidence type="ECO:0000256" key="13">
    <source>
        <dbReference type="ARBA" id="ARBA00077165"/>
    </source>
</evidence>
<evidence type="ECO:0000256" key="1">
    <source>
        <dbReference type="ARBA" id="ARBA00004496"/>
    </source>
</evidence>
<evidence type="ECO:0000256" key="5">
    <source>
        <dbReference type="ARBA" id="ARBA00050607"/>
    </source>
</evidence>
<sequence>MAFICEPLRLMSRYLTQLDDALCWFPDPEHALDEPNGLLAIGGDLSPERLLAAYHKGIFPWNEPHQPLLWWSPDPRGVIIPEQLHIGRSLRKFIRRTSFDISINRAFNEVIAACAAPRRSASGTWISTPMIDAYRQLHRLGHAHSVEIWQHGQLQAGLYGLSLGRLFCGESMFSRIDNGAKLAMVALCHHFASHGGALIDCQMQNDFLATMGIQEWPRETFLTALTKLSRQPLADNCWQAGSISL</sequence>
<dbReference type="AlphaFoldDB" id="A4SNL4"/>
<comment type="similarity">
    <text evidence="9 15">Belongs to the L/F-transferase family.</text>
</comment>
<dbReference type="HOGENOM" id="CLU_075045_0_0_6"/>
<evidence type="ECO:0000256" key="4">
    <source>
        <dbReference type="ARBA" id="ARBA00023315"/>
    </source>
</evidence>
<gene>
    <name evidence="15 16" type="primary">aat</name>
    <name evidence="16" type="ordered locus">ASA_2443</name>
</gene>
<keyword evidence="3 15" id="KW-0808">Transferase</keyword>
<dbReference type="Proteomes" id="UP000000225">
    <property type="component" value="Chromosome"/>
</dbReference>
<evidence type="ECO:0000256" key="8">
    <source>
        <dbReference type="ARBA" id="ARBA00054043"/>
    </source>
</evidence>
<evidence type="ECO:0000256" key="9">
    <source>
        <dbReference type="ARBA" id="ARBA00061535"/>
    </source>
</evidence>
<dbReference type="Gene3D" id="3.30.70.3550">
    <property type="entry name" value="Leucyl/phenylalanyl-tRNA-protein transferase, N-terminal domain"/>
    <property type="match status" value="1"/>
</dbReference>
<dbReference type="InterPro" id="IPR016181">
    <property type="entry name" value="Acyl_CoA_acyltransferase"/>
</dbReference>
<dbReference type="InterPro" id="IPR042203">
    <property type="entry name" value="Leu/Phe-tRNA_Trfase_C"/>
</dbReference>
<dbReference type="KEGG" id="asa:ASA_2443"/>
<comment type="catalytic activity">
    <reaction evidence="5 15">
        <text>L-phenylalanyl-tRNA(Phe) + an N-terminal L-alpha-aminoacyl-[protein] = an N-terminal L-phenylalanyl-L-alpha-aminoacyl-[protein] + tRNA(Phe)</text>
        <dbReference type="Rhea" id="RHEA:43632"/>
        <dbReference type="Rhea" id="RHEA-COMP:9668"/>
        <dbReference type="Rhea" id="RHEA-COMP:9699"/>
        <dbReference type="Rhea" id="RHEA-COMP:10636"/>
        <dbReference type="Rhea" id="RHEA-COMP:10637"/>
        <dbReference type="ChEBI" id="CHEBI:78442"/>
        <dbReference type="ChEBI" id="CHEBI:78531"/>
        <dbReference type="ChEBI" id="CHEBI:78597"/>
        <dbReference type="ChEBI" id="CHEBI:83561"/>
        <dbReference type="EC" id="2.3.2.6"/>
    </reaction>
</comment>
<dbReference type="InterPro" id="IPR042221">
    <property type="entry name" value="Leu/Phe-tRNA_Trfase_N"/>
</dbReference>
<evidence type="ECO:0000256" key="3">
    <source>
        <dbReference type="ARBA" id="ARBA00022679"/>
    </source>
</evidence>
<dbReference type="InterPro" id="IPR004616">
    <property type="entry name" value="Leu/Phe-tRNA_Trfase"/>
</dbReference>
<evidence type="ECO:0000256" key="7">
    <source>
        <dbReference type="ARBA" id="ARBA00051538"/>
    </source>
</evidence>
<accession>A4SNL4</accession>
<dbReference type="PANTHER" id="PTHR30098">
    <property type="entry name" value="LEUCYL/PHENYLALANYL-TRNA--PROTEIN TRANSFERASE"/>
    <property type="match status" value="1"/>
</dbReference>
<dbReference type="FunFam" id="3.30.70.3550:FF:000001">
    <property type="entry name" value="Leucyl/phenylalanyl-tRNA--protein transferase"/>
    <property type="match status" value="1"/>
</dbReference>
<evidence type="ECO:0000313" key="16">
    <source>
        <dbReference type="EMBL" id="ABO90486.1"/>
    </source>
</evidence>
<evidence type="ECO:0000256" key="2">
    <source>
        <dbReference type="ARBA" id="ARBA00022490"/>
    </source>
</evidence>
<keyword evidence="2 15" id="KW-0963">Cytoplasm</keyword>
<dbReference type="GO" id="GO:0030163">
    <property type="term" value="P:protein catabolic process"/>
    <property type="evidence" value="ECO:0007669"/>
    <property type="project" value="UniProtKB-UniRule"/>
</dbReference>
<evidence type="ECO:0000256" key="6">
    <source>
        <dbReference type="ARBA" id="ARBA00050652"/>
    </source>
</evidence>
<dbReference type="GO" id="GO:0005737">
    <property type="term" value="C:cytoplasm"/>
    <property type="evidence" value="ECO:0007669"/>
    <property type="project" value="UniProtKB-SubCell"/>
</dbReference>
<comment type="catalytic activity">
    <reaction evidence="6 15">
        <text>N-terminal L-arginyl-[protein] + L-leucyl-tRNA(Leu) = N-terminal L-leucyl-L-arginyl-[protein] + tRNA(Leu) + H(+)</text>
        <dbReference type="Rhea" id="RHEA:50416"/>
        <dbReference type="Rhea" id="RHEA-COMP:9613"/>
        <dbReference type="Rhea" id="RHEA-COMP:9622"/>
        <dbReference type="Rhea" id="RHEA-COMP:12672"/>
        <dbReference type="Rhea" id="RHEA-COMP:12673"/>
        <dbReference type="ChEBI" id="CHEBI:15378"/>
        <dbReference type="ChEBI" id="CHEBI:64719"/>
        <dbReference type="ChEBI" id="CHEBI:78442"/>
        <dbReference type="ChEBI" id="CHEBI:78494"/>
        <dbReference type="ChEBI" id="CHEBI:133044"/>
        <dbReference type="EC" id="2.3.2.6"/>
    </reaction>
</comment>
<evidence type="ECO:0000256" key="12">
    <source>
        <dbReference type="ARBA" id="ARBA00077136"/>
    </source>
</evidence>